<keyword evidence="3" id="KW-1185">Reference proteome</keyword>
<organism evidence="2 3">
    <name type="scientific">Salipiger thiooxidans</name>
    <dbReference type="NCBI Taxonomy" id="282683"/>
    <lineage>
        <taxon>Bacteria</taxon>
        <taxon>Pseudomonadati</taxon>
        <taxon>Pseudomonadota</taxon>
        <taxon>Alphaproteobacteria</taxon>
        <taxon>Rhodobacterales</taxon>
        <taxon>Roseobacteraceae</taxon>
        <taxon>Salipiger</taxon>
    </lineage>
</organism>
<reference evidence="3" key="1">
    <citation type="submission" date="2016-10" db="EMBL/GenBank/DDBJ databases">
        <authorList>
            <person name="Varghese N."/>
            <person name="Submissions S."/>
        </authorList>
    </citation>
    <scope>NUCLEOTIDE SEQUENCE [LARGE SCALE GENOMIC DNA]</scope>
    <source>
        <strain evidence="3">DSM 10146</strain>
    </source>
</reference>
<dbReference type="RefSeq" id="WP_089958021.1">
    <property type="nucleotide sequence ID" value="NZ_FNAV01000005.1"/>
</dbReference>
<name>A0A1G7E484_9RHOB</name>
<dbReference type="InterPro" id="IPR045601">
    <property type="entry name" value="DUF6455"/>
</dbReference>
<feature type="domain" description="DUF6455" evidence="1">
    <location>
        <begin position="3"/>
        <end position="85"/>
    </location>
</feature>
<dbReference type="OrthoDB" id="7859249at2"/>
<dbReference type="STRING" id="282683.SAMN04488105_105119"/>
<evidence type="ECO:0000313" key="3">
    <source>
        <dbReference type="Proteomes" id="UP000198994"/>
    </source>
</evidence>
<proteinExistence type="predicted"/>
<dbReference type="Pfam" id="PF20056">
    <property type="entry name" value="DUF6455"/>
    <property type="match status" value="1"/>
</dbReference>
<evidence type="ECO:0000313" key="2">
    <source>
        <dbReference type="EMBL" id="SDE58503.1"/>
    </source>
</evidence>
<protein>
    <recommendedName>
        <fullName evidence="1">DUF6455 domain-containing protein</fullName>
    </recommendedName>
</protein>
<accession>A0A1G7E484</accession>
<evidence type="ECO:0000259" key="1">
    <source>
        <dbReference type="Pfam" id="PF20056"/>
    </source>
</evidence>
<gene>
    <name evidence="2" type="ORF">SAMN04488105_105119</name>
</gene>
<sequence>MTQTLGDPARHFWMTRSVARVMGLNLSEEMHMGRLDPAQYAQMVTCCRGCALVEACEGWLGSQTGIASLPPPGCRNAALLSQLKRPH</sequence>
<dbReference type="AlphaFoldDB" id="A0A1G7E484"/>
<dbReference type="EMBL" id="FNAV01000005">
    <property type="protein sequence ID" value="SDE58503.1"/>
    <property type="molecule type" value="Genomic_DNA"/>
</dbReference>
<dbReference type="Proteomes" id="UP000198994">
    <property type="component" value="Unassembled WGS sequence"/>
</dbReference>